<organism evidence="1 2">
    <name type="scientific">Vaccinium darrowii</name>
    <dbReference type="NCBI Taxonomy" id="229202"/>
    <lineage>
        <taxon>Eukaryota</taxon>
        <taxon>Viridiplantae</taxon>
        <taxon>Streptophyta</taxon>
        <taxon>Embryophyta</taxon>
        <taxon>Tracheophyta</taxon>
        <taxon>Spermatophyta</taxon>
        <taxon>Magnoliopsida</taxon>
        <taxon>eudicotyledons</taxon>
        <taxon>Gunneridae</taxon>
        <taxon>Pentapetalae</taxon>
        <taxon>asterids</taxon>
        <taxon>Ericales</taxon>
        <taxon>Ericaceae</taxon>
        <taxon>Vaccinioideae</taxon>
        <taxon>Vaccinieae</taxon>
        <taxon>Vaccinium</taxon>
    </lineage>
</organism>
<dbReference type="Proteomes" id="UP000828048">
    <property type="component" value="Chromosome 7"/>
</dbReference>
<dbReference type="EMBL" id="CM037157">
    <property type="protein sequence ID" value="KAH7850457.1"/>
    <property type="molecule type" value="Genomic_DNA"/>
</dbReference>
<name>A0ACB7YAA8_9ERIC</name>
<keyword evidence="2" id="KW-1185">Reference proteome</keyword>
<reference evidence="1 2" key="1">
    <citation type="journal article" date="2021" name="Hortic Res">
        <title>High-quality reference genome and annotation aids understanding of berry development for evergreen blueberry (Vaccinium darrowii).</title>
        <authorList>
            <person name="Yu J."/>
            <person name="Hulse-Kemp A.M."/>
            <person name="Babiker E."/>
            <person name="Staton M."/>
        </authorList>
    </citation>
    <scope>NUCLEOTIDE SEQUENCE [LARGE SCALE GENOMIC DNA]</scope>
    <source>
        <strain evidence="2">cv. NJ 8807/NJ 8810</strain>
        <tissue evidence="1">Young leaf</tissue>
    </source>
</reference>
<evidence type="ECO:0000313" key="1">
    <source>
        <dbReference type="EMBL" id="KAH7850457.1"/>
    </source>
</evidence>
<comment type="caution">
    <text evidence="1">The sequence shown here is derived from an EMBL/GenBank/DDBJ whole genome shotgun (WGS) entry which is preliminary data.</text>
</comment>
<sequence length="346" mass="38654">MMQRRQSSLCCDEGGDCHMLVSKLQETQRYLDIMQKIEDSLEKKPSYLSNIRGGRVLEDYQLVVDCTALLVDIENEIFVIHNVIRNNYRLKFPELQSFVRHPIDYARLVKKIGNEMDLTKVNLDGLLPSADIKVVTITASTTCGKPLPEQVFQKTIEACDIALALESSRKKVLDFLETRMGFIAPNLSAIVGSAVAAKLVVTAGGLSALAKTPAHTVQLFGAKKTNLVGFSTATTSQFCVGYIEQTEIVQRTPPYLRTRASELLAREATLAAFIDSFEGNPTGETGRAYRDEICKAIEKWQEPPPAKLPVPECKPKQKNVDCRLRKMELRYDITDKTKMANGKIHE</sequence>
<evidence type="ECO:0000313" key="2">
    <source>
        <dbReference type="Proteomes" id="UP000828048"/>
    </source>
</evidence>
<accession>A0ACB7YAA8</accession>
<protein>
    <submittedName>
        <fullName evidence="1">Uncharacterized protein</fullName>
    </submittedName>
</protein>
<gene>
    <name evidence="1" type="ORF">Vadar_033258</name>
</gene>
<proteinExistence type="predicted"/>